<reference evidence="3 4" key="1">
    <citation type="submission" date="2019-06" db="EMBL/GenBank/DDBJ databases">
        <title>Genomic Encyclopedia of Type Strains, Phase IV (KMG-V): Genome sequencing to study the core and pangenomes of soil and plant-associated prokaryotes.</title>
        <authorList>
            <person name="Whitman W."/>
        </authorList>
    </citation>
    <scope>NUCLEOTIDE SEQUENCE [LARGE SCALE GENOMIC DNA]</scope>
    <source>
        <strain evidence="2 3">BR 11140</strain>
        <strain evidence="1 4">BR 11880</strain>
    </source>
</reference>
<sequence length="112" mass="12524">MSDDRLSTALWVQLHLRRCAADSIPVYVLRKGEAESGLILLKVVIPFQGAKVYTQSRDMDGKLGWFPGLNGAQVPESEADAFIERATRRDPDLWVIEVESRDGSHPFEGKVI</sequence>
<dbReference type="OrthoDB" id="9809136at2"/>
<dbReference type="RefSeq" id="WP_004271363.1">
    <property type="nucleotide sequence ID" value="NZ_VITN01000013.1"/>
</dbReference>
<evidence type="ECO:0008006" key="5">
    <source>
        <dbReference type="Google" id="ProtNLM"/>
    </source>
</evidence>
<evidence type="ECO:0000313" key="2">
    <source>
        <dbReference type="EMBL" id="TWB48806.1"/>
    </source>
</evidence>
<proteinExistence type="predicted"/>
<evidence type="ECO:0000313" key="4">
    <source>
        <dbReference type="Proteomes" id="UP000319859"/>
    </source>
</evidence>
<evidence type="ECO:0000313" key="1">
    <source>
        <dbReference type="EMBL" id="TWB16659.1"/>
    </source>
</evidence>
<accession>A0A560F4Y9</accession>
<dbReference type="InterPro" id="IPR009964">
    <property type="entry name" value="DUF1491"/>
</dbReference>
<dbReference type="Gene3D" id="3.40.1530.20">
    <property type="entry name" value="Protein of unknown function (DUF1491)"/>
    <property type="match status" value="1"/>
</dbReference>
<gene>
    <name evidence="1" type="ORF">FBZ89_11369</name>
    <name evidence="2" type="ORF">FBZ92_1287</name>
</gene>
<dbReference type="AlphaFoldDB" id="A0A560F4Y9"/>
<organism evidence="1 4">
    <name type="scientific">Nitrospirillum amazonense</name>
    <dbReference type="NCBI Taxonomy" id="28077"/>
    <lineage>
        <taxon>Bacteria</taxon>
        <taxon>Pseudomonadati</taxon>
        <taxon>Pseudomonadota</taxon>
        <taxon>Alphaproteobacteria</taxon>
        <taxon>Rhodospirillales</taxon>
        <taxon>Azospirillaceae</taxon>
        <taxon>Nitrospirillum</taxon>
    </lineage>
</organism>
<name>A0A560F4Y9_9PROT</name>
<protein>
    <recommendedName>
        <fullName evidence="5">DUF1491 family protein</fullName>
    </recommendedName>
</protein>
<dbReference type="Pfam" id="PF07372">
    <property type="entry name" value="DUF1491"/>
    <property type="match status" value="1"/>
</dbReference>
<evidence type="ECO:0000313" key="3">
    <source>
        <dbReference type="Proteomes" id="UP000318050"/>
    </source>
</evidence>
<dbReference type="Proteomes" id="UP000319859">
    <property type="component" value="Unassembled WGS sequence"/>
</dbReference>
<dbReference type="Proteomes" id="UP000318050">
    <property type="component" value="Unassembled WGS sequence"/>
</dbReference>
<comment type="caution">
    <text evidence="1">The sequence shown here is derived from an EMBL/GenBank/DDBJ whole genome shotgun (WGS) entry which is preliminary data.</text>
</comment>
<dbReference type="EMBL" id="VITT01000028">
    <property type="protein sequence ID" value="TWB48806.1"/>
    <property type="molecule type" value="Genomic_DNA"/>
</dbReference>
<dbReference type="EMBL" id="VITN01000013">
    <property type="protein sequence ID" value="TWB16659.1"/>
    <property type="molecule type" value="Genomic_DNA"/>
</dbReference>